<dbReference type="GeneID" id="4621843"/>
<feature type="region of interest" description="Disordered" evidence="1">
    <location>
        <begin position="98"/>
        <end position="124"/>
    </location>
</feature>
<dbReference type="KEGG" id="ago:AGOS_AFR055W"/>
<organism evidence="2 3">
    <name type="scientific">Eremothecium gossypii (strain ATCC 10895 / CBS 109.51 / FGSC 9923 / NRRL Y-1056)</name>
    <name type="common">Yeast</name>
    <name type="synonym">Ashbya gossypii</name>
    <dbReference type="NCBI Taxonomy" id="284811"/>
    <lineage>
        <taxon>Eukaryota</taxon>
        <taxon>Fungi</taxon>
        <taxon>Dikarya</taxon>
        <taxon>Ascomycota</taxon>
        <taxon>Saccharomycotina</taxon>
        <taxon>Saccharomycetes</taxon>
        <taxon>Saccharomycetales</taxon>
        <taxon>Saccharomycetaceae</taxon>
        <taxon>Eremothecium</taxon>
    </lineage>
</organism>
<keyword evidence="3" id="KW-1185">Reference proteome</keyword>
<proteinExistence type="predicted"/>
<dbReference type="InterPro" id="IPR011431">
    <property type="entry name" value="Trafficking_Pga2"/>
</dbReference>
<dbReference type="RefSeq" id="NP_985602.1">
    <property type="nucleotide sequence ID" value="NM_210956.1"/>
</dbReference>
<feature type="compositionally biased region" description="Basic and acidic residues" evidence="1">
    <location>
        <begin position="53"/>
        <end position="68"/>
    </location>
</feature>
<protein>
    <submittedName>
        <fullName evidence="2">AFR055Wp</fullName>
    </submittedName>
</protein>
<feature type="region of interest" description="Disordered" evidence="1">
    <location>
        <begin position="53"/>
        <end position="86"/>
    </location>
</feature>
<dbReference type="PANTHER" id="PTHR28199:SF1">
    <property type="entry name" value="PROCESSING OF GAS1 AND ALP PROTEIN 2"/>
    <property type="match status" value="1"/>
</dbReference>
<dbReference type="Pfam" id="PF07543">
    <property type="entry name" value="PGA2"/>
    <property type="match status" value="1"/>
</dbReference>
<dbReference type="OMA" id="FGWGNKT"/>
<dbReference type="HOGENOM" id="CLU_150165_0_0_1"/>
<dbReference type="GO" id="GO:0015031">
    <property type="term" value="P:protein transport"/>
    <property type="evidence" value="ECO:0000318"/>
    <property type="project" value="GO_Central"/>
</dbReference>
<dbReference type="InParanoid" id="Q754L7"/>
<accession>Q754L7</accession>
<reference evidence="3" key="2">
    <citation type="journal article" date="2013" name="G3 (Bethesda)">
        <title>Genomes of Ashbya fungi isolated from insects reveal four mating-type loci, numerous translocations, lack of transposons, and distinct gene duplications.</title>
        <authorList>
            <person name="Dietrich F.S."/>
            <person name="Voegeli S."/>
            <person name="Kuo S."/>
            <person name="Philippsen P."/>
        </authorList>
    </citation>
    <scope>GENOME REANNOTATION</scope>
    <source>
        <strain evidence="3">ATCC 10895 / CBS 109.51 / FGSC 9923 / NRRL Y-1056</strain>
    </source>
</reference>
<dbReference type="AlphaFoldDB" id="Q754L7"/>
<gene>
    <name evidence="2" type="ORF">AGOS_AFR055W</name>
</gene>
<dbReference type="PANTHER" id="PTHR28199">
    <property type="entry name" value="PROCESSING OF GAS1 AND ALP PROTEIN 2"/>
    <property type="match status" value="1"/>
</dbReference>
<name>Q754L7_EREGS</name>
<evidence type="ECO:0000313" key="3">
    <source>
        <dbReference type="Proteomes" id="UP000000591"/>
    </source>
</evidence>
<dbReference type="EMBL" id="AE016819">
    <property type="protein sequence ID" value="AAS53426.1"/>
    <property type="molecule type" value="Genomic_DNA"/>
</dbReference>
<dbReference type="FunCoup" id="Q754L7">
    <property type="interactions" value="61"/>
</dbReference>
<feature type="compositionally biased region" description="Acidic residues" evidence="1">
    <location>
        <begin position="111"/>
        <end position="124"/>
    </location>
</feature>
<dbReference type="STRING" id="284811.Q754L7"/>
<dbReference type="OrthoDB" id="4227028at2759"/>
<evidence type="ECO:0000313" key="2">
    <source>
        <dbReference type="EMBL" id="AAS53426.1"/>
    </source>
</evidence>
<dbReference type="eggNOG" id="ENOG502S88B">
    <property type="taxonomic scope" value="Eukaryota"/>
</dbReference>
<dbReference type="Proteomes" id="UP000000591">
    <property type="component" value="Chromosome VI"/>
</dbReference>
<evidence type="ECO:0000256" key="1">
    <source>
        <dbReference type="SAM" id="MobiDB-lite"/>
    </source>
</evidence>
<sequence>MEYIENFKYNLKESFHLDLHQGFRLLIIVAGYMLLRTQLQKILANRELKRKLAQDQAEEKRKRERLVEDPNQAPEAESTPFGWGEKARLRARRQEQLLQERAEQLQHEQAGADEDKDIEDLLEE</sequence>
<reference evidence="2 3" key="1">
    <citation type="journal article" date="2004" name="Science">
        <title>The Ashbya gossypii genome as a tool for mapping the ancient Saccharomyces cerevisiae genome.</title>
        <authorList>
            <person name="Dietrich F.S."/>
            <person name="Voegeli S."/>
            <person name="Brachat S."/>
            <person name="Lerch A."/>
            <person name="Gates K."/>
            <person name="Steiner S."/>
            <person name="Mohr C."/>
            <person name="Pohlmann R."/>
            <person name="Luedi P."/>
            <person name="Choi S."/>
            <person name="Wing R.A."/>
            <person name="Flavier A."/>
            <person name="Gaffney T.D."/>
            <person name="Philippsen P."/>
        </authorList>
    </citation>
    <scope>NUCLEOTIDE SEQUENCE [LARGE SCALE GENOMIC DNA]</scope>
    <source>
        <strain evidence="3">ATCC 10895 / CBS 109.51 / FGSC 9923 / NRRL Y-1056</strain>
    </source>
</reference>
<dbReference type="PIRSF" id="PIRSF022909">
    <property type="entry name" value="UCP022909"/>
    <property type="match status" value="1"/>
</dbReference>